<gene>
    <name evidence="9" type="primary">grxD</name>
    <name evidence="9" type="ORF">RAE19_13440</name>
</gene>
<dbReference type="SUPFAM" id="SSF52833">
    <property type="entry name" value="Thioredoxin-like"/>
    <property type="match status" value="1"/>
</dbReference>
<keyword evidence="10" id="KW-1185">Reference proteome</keyword>
<dbReference type="NCBIfam" id="TIGR00365">
    <property type="entry name" value="Grx4 family monothiol glutaredoxin"/>
    <property type="match status" value="1"/>
</dbReference>
<dbReference type="PANTHER" id="PTHR10293">
    <property type="entry name" value="GLUTAREDOXIN FAMILY MEMBER"/>
    <property type="match status" value="1"/>
</dbReference>
<protein>
    <recommendedName>
        <fullName evidence="7">Glutaredoxin</fullName>
    </recommendedName>
</protein>
<evidence type="ECO:0000313" key="10">
    <source>
        <dbReference type="Proteomes" id="UP001321700"/>
    </source>
</evidence>
<comment type="caution">
    <text evidence="9">The sequence shown here is derived from an EMBL/GenBank/DDBJ whole genome shotgun (WGS) entry which is preliminary data.</text>
</comment>
<dbReference type="PROSITE" id="PS51354">
    <property type="entry name" value="GLUTAREDOXIN_2"/>
    <property type="match status" value="1"/>
</dbReference>
<keyword evidence="3" id="KW-0479">Metal-binding</keyword>
<organism evidence="9 10">
    <name type="scientific">Rhodoferax potami</name>
    <dbReference type="NCBI Taxonomy" id="3068338"/>
    <lineage>
        <taxon>Bacteria</taxon>
        <taxon>Pseudomonadati</taxon>
        <taxon>Pseudomonadota</taxon>
        <taxon>Betaproteobacteria</taxon>
        <taxon>Burkholderiales</taxon>
        <taxon>Comamonadaceae</taxon>
        <taxon>Rhodoferax</taxon>
    </lineage>
</organism>
<evidence type="ECO:0000256" key="3">
    <source>
        <dbReference type="ARBA" id="ARBA00022723"/>
    </source>
</evidence>
<evidence type="ECO:0000256" key="2">
    <source>
        <dbReference type="ARBA" id="ARBA00022714"/>
    </source>
</evidence>
<dbReference type="InterPro" id="IPR004480">
    <property type="entry name" value="Monothiol_GRX-rel"/>
</dbReference>
<comment type="similarity">
    <text evidence="1 7">Belongs to the glutaredoxin family. Monothiol subfamily.</text>
</comment>
<dbReference type="Pfam" id="PF00462">
    <property type="entry name" value="Glutaredoxin"/>
    <property type="match status" value="1"/>
</dbReference>
<dbReference type="PIRSF" id="PIRSF005894">
    <property type="entry name" value="Monothiol_GRX"/>
    <property type="match status" value="1"/>
</dbReference>
<dbReference type="Gene3D" id="3.40.30.10">
    <property type="entry name" value="Glutaredoxin"/>
    <property type="match status" value="1"/>
</dbReference>
<evidence type="ECO:0000313" key="9">
    <source>
        <dbReference type="EMBL" id="MDT7519702.1"/>
    </source>
</evidence>
<reference evidence="9 10" key="1">
    <citation type="submission" date="2023-08" db="EMBL/GenBank/DDBJ databases">
        <title>Rhodoferax potami sp. nov. and Rhodoferax mekongensis sp. nov., isolated from the Mekong River in Thailand.</title>
        <authorList>
            <person name="Kitikhun S."/>
            <person name="Charoenyingcharoen P."/>
            <person name="Siriarchawattana P."/>
            <person name="Likhitrattanapisal S."/>
            <person name="Nilsakha T."/>
            <person name="Chanpet A."/>
            <person name="Rattanawaree P."/>
            <person name="Ingsriswang S."/>
        </authorList>
    </citation>
    <scope>NUCLEOTIDE SEQUENCE [LARGE SCALE GENOMIC DNA]</scope>
    <source>
        <strain evidence="9 10">TBRC 17660</strain>
    </source>
</reference>
<sequence length="108" mass="11879">MSDAQQRIDELVKSNDILLFMKGNASFPQCGFSGRAIQILKACGVDTKTVKTVNVLEDDGIRQGIKEYSNWPTIPQLYIKGEFIGGSDIMMEMYESGELVQVLGTQAG</sequence>
<dbReference type="InterPro" id="IPR002109">
    <property type="entry name" value="Glutaredoxin"/>
</dbReference>
<name>A0ABU3KPM0_9BURK</name>
<evidence type="ECO:0000256" key="7">
    <source>
        <dbReference type="PIRNR" id="PIRNR005894"/>
    </source>
</evidence>
<dbReference type="EMBL" id="JAVBIK010000001">
    <property type="protein sequence ID" value="MDT7519702.1"/>
    <property type="molecule type" value="Genomic_DNA"/>
</dbReference>
<evidence type="ECO:0000256" key="1">
    <source>
        <dbReference type="ARBA" id="ARBA00009630"/>
    </source>
</evidence>
<dbReference type="RefSeq" id="WP_313875365.1">
    <property type="nucleotide sequence ID" value="NZ_JAVBIJ010000001.1"/>
</dbReference>
<proteinExistence type="inferred from homology"/>
<dbReference type="InterPro" id="IPR014434">
    <property type="entry name" value="Monothiol_GRX"/>
</dbReference>
<keyword evidence="2" id="KW-0001">2Fe-2S</keyword>
<dbReference type="InterPro" id="IPR033658">
    <property type="entry name" value="GRX_PICOT-like"/>
</dbReference>
<dbReference type="InterPro" id="IPR036249">
    <property type="entry name" value="Thioredoxin-like_sf"/>
</dbReference>
<keyword evidence="6" id="KW-0676">Redox-active center</keyword>
<evidence type="ECO:0000256" key="4">
    <source>
        <dbReference type="ARBA" id="ARBA00023004"/>
    </source>
</evidence>
<dbReference type="PANTHER" id="PTHR10293:SF72">
    <property type="entry name" value="MONOTHIOL GLUTAREDOXIN-S14, CHLOROPLASTIC"/>
    <property type="match status" value="1"/>
</dbReference>
<keyword evidence="5" id="KW-0411">Iron-sulfur</keyword>
<dbReference type="Proteomes" id="UP001321700">
    <property type="component" value="Unassembled WGS sequence"/>
</dbReference>
<feature type="domain" description="Glutaredoxin" evidence="8">
    <location>
        <begin position="17"/>
        <end position="84"/>
    </location>
</feature>
<dbReference type="CDD" id="cd03028">
    <property type="entry name" value="GRX_PICOT_like"/>
    <property type="match status" value="1"/>
</dbReference>
<keyword evidence="4" id="KW-0408">Iron</keyword>
<evidence type="ECO:0000256" key="6">
    <source>
        <dbReference type="ARBA" id="ARBA00023284"/>
    </source>
</evidence>
<evidence type="ECO:0000259" key="8">
    <source>
        <dbReference type="Pfam" id="PF00462"/>
    </source>
</evidence>
<evidence type="ECO:0000256" key="5">
    <source>
        <dbReference type="ARBA" id="ARBA00023014"/>
    </source>
</evidence>
<accession>A0ABU3KPM0</accession>